<accession>A0A9K3H994</accession>
<evidence type="ECO:0000313" key="2">
    <source>
        <dbReference type="Proteomes" id="UP000215914"/>
    </source>
</evidence>
<name>A0A9K3H994_HELAN</name>
<protein>
    <submittedName>
        <fullName evidence="1">Uncharacterized protein</fullName>
    </submittedName>
</protein>
<proteinExistence type="predicted"/>
<dbReference type="Proteomes" id="UP000215914">
    <property type="component" value="Unassembled WGS sequence"/>
</dbReference>
<organism evidence="1 2">
    <name type="scientific">Helianthus annuus</name>
    <name type="common">Common sunflower</name>
    <dbReference type="NCBI Taxonomy" id="4232"/>
    <lineage>
        <taxon>Eukaryota</taxon>
        <taxon>Viridiplantae</taxon>
        <taxon>Streptophyta</taxon>
        <taxon>Embryophyta</taxon>
        <taxon>Tracheophyta</taxon>
        <taxon>Spermatophyta</taxon>
        <taxon>Magnoliopsida</taxon>
        <taxon>eudicotyledons</taxon>
        <taxon>Gunneridae</taxon>
        <taxon>Pentapetalae</taxon>
        <taxon>asterids</taxon>
        <taxon>campanulids</taxon>
        <taxon>Asterales</taxon>
        <taxon>Asteraceae</taxon>
        <taxon>Asteroideae</taxon>
        <taxon>Heliantheae alliance</taxon>
        <taxon>Heliantheae</taxon>
        <taxon>Helianthus</taxon>
    </lineage>
</organism>
<sequence length="50" mass="6082">MVFNRHIFFAIKYITLYLLKPYNTRVQYFIPILNLCYYQYVSILKNGPTS</sequence>
<reference evidence="1" key="2">
    <citation type="submission" date="2020-06" db="EMBL/GenBank/DDBJ databases">
        <title>Helianthus annuus Genome sequencing and assembly Release 2.</title>
        <authorList>
            <person name="Gouzy J."/>
            <person name="Langlade N."/>
            <person name="Munos S."/>
        </authorList>
    </citation>
    <scope>NUCLEOTIDE SEQUENCE</scope>
    <source>
        <tissue evidence="1">Leaves</tissue>
    </source>
</reference>
<dbReference type="AlphaFoldDB" id="A0A9K3H994"/>
<comment type="caution">
    <text evidence="1">The sequence shown here is derived from an EMBL/GenBank/DDBJ whole genome shotgun (WGS) entry which is preliminary data.</text>
</comment>
<gene>
    <name evidence="1" type="ORF">HanXRQr2_Chr14g0663951</name>
</gene>
<reference evidence="1" key="1">
    <citation type="journal article" date="2017" name="Nature">
        <title>The sunflower genome provides insights into oil metabolism, flowering and Asterid evolution.</title>
        <authorList>
            <person name="Badouin H."/>
            <person name="Gouzy J."/>
            <person name="Grassa C.J."/>
            <person name="Murat F."/>
            <person name="Staton S.E."/>
            <person name="Cottret L."/>
            <person name="Lelandais-Briere C."/>
            <person name="Owens G.L."/>
            <person name="Carrere S."/>
            <person name="Mayjonade B."/>
            <person name="Legrand L."/>
            <person name="Gill N."/>
            <person name="Kane N.C."/>
            <person name="Bowers J.E."/>
            <person name="Hubner S."/>
            <person name="Bellec A."/>
            <person name="Berard A."/>
            <person name="Berges H."/>
            <person name="Blanchet N."/>
            <person name="Boniface M.C."/>
            <person name="Brunel D."/>
            <person name="Catrice O."/>
            <person name="Chaidir N."/>
            <person name="Claudel C."/>
            <person name="Donnadieu C."/>
            <person name="Faraut T."/>
            <person name="Fievet G."/>
            <person name="Helmstetter N."/>
            <person name="King M."/>
            <person name="Knapp S.J."/>
            <person name="Lai Z."/>
            <person name="Le Paslier M.C."/>
            <person name="Lippi Y."/>
            <person name="Lorenzon L."/>
            <person name="Mandel J.R."/>
            <person name="Marage G."/>
            <person name="Marchand G."/>
            <person name="Marquand E."/>
            <person name="Bret-Mestries E."/>
            <person name="Morien E."/>
            <person name="Nambeesan S."/>
            <person name="Nguyen T."/>
            <person name="Pegot-Espagnet P."/>
            <person name="Pouilly N."/>
            <person name="Raftis F."/>
            <person name="Sallet E."/>
            <person name="Schiex T."/>
            <person name="Thomas J."/>
            <person name="Vandecasteele C."/>
            <person name="Vares D."/>
            <person name="Vear F."/>
            <person name="Vautrin S."/>
            <person name="Crespi M."/>
            <person name="Mangin B."/>
            <person name="Burke J.M."/>
            <person name="Salse J."/>
            <person name="Munos S."/>
            <person name="Vincourt P."/>
            <person name="Rieseberg L.H."/>
            <person name="Langlade N.B."/>
        </authorList>
    </citation>
    <scope>NUCLEOTIDE SEQUENCE</scope>
    <source>
        <tissue evidence="1">Leaves</tissue>
    </source>
</reference>
<dbReference type="EMBL" id="MNCJ02000329">
    <property type="protein sequence ID" value="KAF5770846.1"/>
    <property type="molecule type" value="Genomic_DNA"/>
</dbReference>
<dbReference type="Gramene" id="mRNA:HanXRQr2_Chr14g0663951">
    <property type="protein sequence ID" value="CDS:HanXRQr2_Chr14g0663951.1"/>
    <property type="gene ID" value="HanXRQr2_Chr14g0663951"/>
</dbReference>
<evidence type="ECO:0000313" key="1">
    <source>
        <dbReference type="EMBL" id="KAF5770846.1"/>
    </source>
</evidence>
<keyword evidence="2" id="KW-1185">Reference proteome</keyword>